<dbReference type="PROSITE" id="PS51352">
    <property type="entry name" value="THIOREDOXIN_2"/>
    <property type="match status" value="1"/>
</dbReference>
<gene>
    <name evidence="10" type="ORF">QC764_105290</name>
</gene>
<evidence type="ECO:0000256" key="8">
    <source>
        <dbReference type="SAM" id="SignalP"/>
    </source>
</evidence>
<dbReference type="InterPro" id="IPR017937">
    <property type="entry name" value="Thioredoxin_CS"/>
</dbReference>
<evidence type="ECO:0000259" key="9">
    <source>
        <dbReference type="PROSITE" id="PS51352"/>
    </source>
</evidence>
<dbReference type="InterPro" id="IPR013766">
    <property type="entry name" value="Thioredoxin_domain"/>
</dbReference>
<feature type="region of interest" description="Disordered" evidence="7">
    <location>
        <begin position="444"/>
        <end position="520"/>
    </location>
</feature>
<sequence>MHHPTLCAVAVALLSALPGAQAGLYSKKSPVLQVDAKSYDRLIAKSNHTSIVEFYAPWCGHCKNLQPAYEKAAKNLAGIAKVAAVDCDDDANKQFCGQMGVQGFPTLKIVKPKKGGGKPMVQDYNGQRTASGIVEAVVQAMNNHVVKVEDKTLDKFLDDEKDAPKALLFTDKGTTSSLLKSIAIDFLDVITVGQVRNTQAKAVEKFGITKYPTLILLPGGDAPAVTYDGELKKEALVTFLSQAGAPNPDPAPAKPKAAKKEKKAEKKTEKKTEKKIEKKADSSESSSTAESEPEVPTQEAPVIIEKALPIPTINSQEKLIKECLTEKSHTCVLAFVSNSESDSAKKALDSLAQLSFKYAQGKRNLFPFYEVPTSINGAAPLLKALDLTNEVEIIAINARRGWWRHFEGADFAHTTVESWIDAIRMGEGSKKKLPEGIVAISVEQPTPATPEPEADPTAADTPDATEAATSEEPTPLTPEENATRVPPESSATEATDPEPECQTGAAEQCGARPAAEHDEL</sequence>
<dbReference type="SUPFAM" id="SSF52833">
    <property type="entry name" value="Thioredoxin-like"/>
    <property type="match status" value="2"/>
</dbReference>
<evidence type="ECO:0000256" key="4">
    <source>
        <dbReference type="ARBA" id="ARBA00023157"/>
    </source>
</evidence>
<evidence type="ECO:0000256" key="2">
    <source>
        <dbReference type="ARBA" id="ARBA00004319"/>
    </source>
</evidence>
<evidence type="ECO:0000313" key="11">
    <source>
        <dbReference type="Proteomes" id="UP001323617"/>
    </source>
</evidence>
<dbReference type="Pfam" id="PF24541">
    <property type="entry name" value="Thioredox_PDIA6_C"/>
    <property type="match status" value="1"/>
</dbReference>
<protein>
    <recommendedName>
        <fullName evidence="3">protein disulfide-isomerase</fullName>
        <ecNumber evidence="3">5.3.4.1</ecNumber>
    </recommendedName>
</protein>
<feature type="compositionally biased region" description="Low complexity" evidence="7">
    <location>
        <begin position="455"/>
        <end position="480"/>
    </location>
</feature>
<dbReference type="PANTHER" id="PTHR45815:SF3">
    <property type="entry name" value="PROTEIN DISULFIDE-ISOMERASE A6"/>
    <property type="match status" value="1"/>
</dbReference>
<evidence type="ECO:0000256" key="1">
    <source>
        <dbReference type="ARBA" id="ARBA00001182"/>
    </source>
</evidence>
<keyword evidence="5" id="KW-0413">Isomerase</keyword>
<dbReference type="RefSeq" id="XP_062804657.1">
    <property type="nucleotide sequence ID" value="XM_062941767.1"/>
</dbReference>
<dbReference type="EMBL" id="JAFFHC010000001">
    <property type="protein sequence ID" value="KAK4681187.1"/>
    <property type="molecule type" value="Genomic_DNA"/>
</dbReference>
<organism evidence="10 11">
    <name type="scientific">Podospora pseudoanserina</name>
    <dbReference type="NCBI Taxonomy" id="2609844"/>
    <lineage>
        <taxon>Eukaryota</taxon>
        <taxon>Fungi</taxon>
        <taxon>Dikarya</taxon>
        <taxon>Ascomycota</taxon>
        <taxon>Pezizomycotina</taxon>
        <taxon>Sordariomycetes</taxon>
        <taxon>Sordariomycetidae</taxon>
        <taxon>Sordariales</taxon>
        <taxon>Podosporaceae</taxon>
        <taxon>Podospora</taxon>
    </lineage>
</organism>
<dbReference type="InterPro" id="IPR057305">
    <property type="entry name" value="Thioredox_PDIA6_C"/>
</dbReference>
<keyword evidence="11" id="KW-1185">Reference proteome</keyword>
<dbReference type="PRINTS" id="PR00421">
    <property type="entry name" value="THIOREDOXIN"/>
</dbReference>
<keyword evidence="6" id="KW-0676">Redox-active center</keyword>
<accession>A0ABR0IM43</accession>
<evidence type="ECO:0000256" key="5">
    <source>
        <dbReference type="ARBA" id="ARBA00023235"/>
    </source>
</evidence>
<dbReference type="PROSITE" id="PS00194">
    <property type="entry name" value="THIOREDOXIN_1"/>
    <property type="match status" value="1"/>
</dbReference>
<dbReference type="PANTHER" id="PTHR45815">
    <property type="entry name" value="PROTEIN DISULFIDE-ISOMERASE A6"/>
    <property type="match status" value="1"/>
</dbReference>
<evidence type="ECO:0000256" key="3">
    <source>
        <dbReference type="ARBA" id="ARBA00012723"/>
    </source>
</evidence>
<keyword evidence="4" id="KW-1015">Disulfide bond</keyword>
<proteinExistence type="predicted"/>
<keyword evidence="8" id="KW-0732">Signal</keyword>
<feature type="compositionally biased region" description="Basic and acidic residues" evidence="7">
    <location>
        <begin position="262"/>
        <end position="282"/>
    </location>
</feature>
<evidence type="ECO:0000313" key="10">
    <source>
        <dbReference type="EMBL" id="KAK4681187.1"/>
    </source>
</evidence>
<dbReference type="InterPro" id="IPR036249">
    <property type="entry name" value="Thioredoxin-like_sf"/>
</dbReference>
<reference evidence="10 11" key="1">
    <citation type="journal article" date="2023" name="bioRxiv">
        <title>High-quality genome assemblies of four members of thePodospora anserinaspecies complex.</title>
        <authorList>
            <person name="Ament-Velasquez S.L."/>
            <person name="Vogan A.A."/>
            <person name="Wallerman O."/>
            <person name="Hartmann F."/>
            <person name="Gautier V."/>
            <person name="Silar P."/>
            <person name="Giraud T."/>
            <person name="Johannesson H."/>
        </authorList>
    </citation>
    <scope>NUCLEOTIDE SEQUENCE [LARGE SCALE GENOMIC DNA]</scope>
    <source>
        <strain evidence="10 11">CBS 124.78</strain>
    </source>
</reference>
<feature type="region of interest" description="Disordered" evidence="7">
    <location>
        <begin position="242"/>
        <end position="301"/>
    </location>
</feature>
<dbReference type="Gene3D" id="3.40.30.10">
    <property type="entry name" value="Glutaredoxin"/>
    <property type="match status" value="2"/>
</dbReference>
<dbReference type="Proteomes" id="UP001323617">
    <property type="component" value="Unassembled WGS sequence"/>
</dbReference>
<dbReference type="CDD" id="cd03002">
    <property type="entry name" value="PDI_a_MPD1_like"/>
    <property type="match status" value="1"/>
</dbReference>
<dbReference type="Pfam" id="PF00085">
    <property type="entry name" value="Thioredoxin"/>
    <property type="match status" value="1"/>
</dbReference>
<evidence type="ECO:0000256" key="7">
    <source>
        <dbReference type="SAM" id="MobiDB-lite"/>
    </source>
</evidence>
<comment type="subcellular location">
    <subcellularLocation>
        <location evidence="2">Endoplasmic reticulum lumen</location>
    </subcellularLocation>
</comment>
<dbReference type="EC" id="5.3.4.1" evidence="3"/>
<evidence type="ECO:0000256" key="6">
    <source>
        <dbReference type="ARBA" id="ARBA00023284"/>
    </source>
</evidence>
<dbReference type="GeneID" id="87962632"/>
<name>A0ABR0IM43_9PEZI</name>
<feature type="chain" id="PRO_5046143958" description="protein disulfide-isomerase" evidence="8">
    <location>
        <begin position="23"/>
        <end position="520"/>
    </location>
</feature>
<feature type="domain" description="Thioredoxin" evidence="9">
    <location>
        <begin position="11"/>
        <end position="143"/>
    </location>
</feature>
<comment type="caution">
    <text evidence="10">The sequence shown here is derived from an EMBL/GenBank/DDBJ whole genome shotgun (WGS) entry which is preliminary data.</text>
</comment>
<comment type="catalytic activity">
    <reaction evidence="1">
        <text>Catalyzes the rearrangement of -S-S- bonds in proteins.</text>
        <dbReference type="EC" id="5.3.4.1"/>
    </reaction>
</comment>
<feature type="signal peptide" evidence="8">
    <location>
        <begin position="1"/>
        <end position="22"/>
    </location>
</feature>